<keyword evidence="2" id="KW-1185">Reference proteome</keyword>
<evidence type="ECO:0000313" key="2">
    <source>
        <dbReference type="Proteomes" id="UP000790709"/>
    </source>
</evidence>
<sequence>MDSIVNPEVYTERRVALFRRIQEALDDLPVLNADSIPKDESCAICLTPFSAVLVEQTPPAELDSSEGGITKVAACGHMFCRKDLSEWIRNFHGSCPTCRHPFLDIQPITDSDAESSDGDYIPEEDDEDEDDEFLGPDFFDEVIEIQDDEMDLDFDFYDTFEYSGSDVEDEWRDLNTAPTVELGEGEDVLPYEDDYHPVDDTGSTPHEDASPDAK</sequence>
<dbReference type="EMBL" id="MU266335">
    <property type="protein sequence ID" value="KAH7930097.1"/>
    <property type="molecule type" value="Genomic_DNA"/>
</dbReference>
<comment type="caution">
    <text evidence="1">The sequence shown here is derived from an EMBL/GenBank/DDBJ whole genome shotgun (WGS) entry which is preliminary data.</text>
</comment>
<reference evidence="1" key="1">
    <citation type="journal article" date="2021" name="New Phytol.">
        <title>Evolutionary innovations through gain and loss of genes in the ectomycorrhizal Boletales.</title>
        <authorList>
            <person name="Wu G."/>
            <person name="Miyauchi S."/>
            <person name="Morin E."/>
            <person name="Kuo A."/>
            <person name="Drula E."/>
            <person name="Varga T."/>
            <person name="Kohler A."/>
            <person name="Feng B."/>
            <person name="Cao Y."/>
            <person name="Lipzen A."/>
            <person name="Daum C."/>
            <person name="Hundley H."/>
            <person name="Pangilinan J."/>
            <person name="Johnson J."/>
            <person name="Barry K."/>
            <person name="LaButti K."/>
            <person name="Ng V."/>
            <person name="Ahrendt S."/>
            <person name="Min B."/>
            <person name="Choi I.G."/>
            <person name="Park H."/>
            <person name="Plett J.M."/>
            <person name="Magnuson J."/>
            <person name="Spatafora J.W."/>
            <person name="Nagy L.G."/>
            <person name="Henrissat B."/>
            <person name="Grigoriev I.V."/>
            <person name="Yang Z.L."/>
            <person name="Xu J."/>
            <person name="Martin F.M."/>
        </authorList>
    </citation>
    <scope>NUCLEOTIDE SEQUENCE</scope>
    <source>
        <strain evidence="1">KUC20120723A-06</strain>
    </source>
</reference>
<accession>A0ACB8BX96</accession>
<evidence type="ECO:0000313" key="1">
    <source>
        <dbReference type="EMBL" id="KAH7930097.1"/>
    </source>
</evidence>
<dbReference type="Proteomes" id="UP000790709">
    <property type="component" value="Unassembled WGS sequence"/>
</dbReference>
<proteinExistence type="predicted"/>
<organism evidence="1 2">
    <name type="scientific">Leucogyrophana mollusca</name>
    <dbReference type="NCBI Taxonomy" id="85980"/>
    <lineage>
        <taxon>Eukaryota</taxon>
        <taxon>Fungi</taxon>
        <taxon>Dikarya</taxon>
        <taxon>Basidiomycota</taxon>
        <taxon>Agaricomycotina</taxon>
        <taxon>Agaricomycetes</taxon>
        <taxon>Agaricomycetidae</taxon>
        <taxon>Boletales</taxon>
        <taxon>Boletales incertae sedis</taxon>
        <taxon>Leucogyrophana</taxon>
    </lineage>
</organism>
<name>A0ACB8BX96_9AGAM</name>
<gene>
    <name evidence="1" type="ORF">BV22DRAFT_1102063</name>
</gene>
<protein>
    <submittedName>
        <fullName evidence="1">Uncharacterized protein</fullName>
    </submittedName>
</protein>